<dbReference type="InterPro" id="IPR001680">
    <property type="entry name" value="WD40_rpt"/>
</dbReference>
<evidence type="ECO:0000256" key="5">
    <source>
        <dbReference type="ARBA" id="ARBA00023054"/>
    </source>
</evidence>
<keyword evidence="3 8" id="KW-0853">WD repeat</keyword>
<organism evidence="11 12">
    <name type="scientific">Nezara viridula</name>
    <name type="common">Southern green stink bug</name>
    <name type="synonym">Cimex viridulus</name>
    <dbReference type="NCBI Taxonomy" id="85310"/>
    <lineage>
        <taxon>Eukaryota</taxon>
        <taxon>Metazoa</taxon>
        <taxon>Ecdysozoa</taxon>
        <taxon>Arthropoda</taxon>
        <taxon>Hexapoda</taxon>
        <taxon>Insecta</taxon>
        <taxon>Pterygota</taxon>
        <taxon>Neoptera</taxon>
        <taxon>Paraneoptera</taxon>
        <taxon>Hemiptera</taxon>
        <taxon>Heteroptera</taxon>
        <taxon>Panheteroptera</taxon>
        <taxon>Pentatomomorpha</taxon>
        <taxon>Pentatomoidea</taxon>
        <taxon>Pentatomidae</taxon>
        <taxon>Pentatominae</taxon>
        <taxon>Nezara</taxon>
    </lineage>
</organism>
<name>A0A9P0H608_NEZVI</name>
<feature type="coiled-coil region" evidence="9">
    <location>
        <begin position="1979"/>
        <end position="2027"/>
    </location>
</feature>
<sequence length="2171" mass="253747">MDTLEKLKDILEESKDDTKEMVCRKVENFLIEKYRQNNVKKYYFESDKKLTSKRDWLVPLENLMDLSKQYKFPIAKTILDYYSDESLELVGEDEVSSPASNSDGNKGVKSDDSKIAECEINAPKEYNENDFPLEKDPFYDVIDEDDSFDSGKEFDDYWPGDEDWIEPKYVPEDFVAQPVYYERNSFRPNSLQFHHSFGYDSHRRSNLVVMDNNSIIYLSGNYIHIFNVLTGSLNYLRSSGGTGLGHCTKHPSEPIFAVGERGIQPLILIYEFPTLKVLRVLRGGADEGYNYLCFSPNGKWLLSQASKPDSTLTVWNWNMERIVLKQPNLNREVWKAEYNPFVFGGIIASGLQHITFWKLIETFTGLKLIPTYGKWGERDFSDIHTFCPFPNGMVISSNSKNTLYLWEGDEITMEITRKNNRPLHDDEIVYLEFKEKYDEIFTVGRDGKYKVWDYTRIEHAKTKFKDILEMQPTFHRTLRTGQEQAKPLSFQRVDPNDPNSEMYYMQDTQGCIWLVELAVKESLAASKIIFQAHDGPIADIAPSPAGYYVATLGREGRLHVYNSKNNKSLMKVQLSVSGSALLWLPSSLDPTNSIIIIGCGDGTIRIAVLSIWVCEMNPGEDGDNFINIIQAFKPHNGPITVLSYDPHRENEKIVLSGGLDCRVFIYRLVKYKQDYLRLCPIGFVLLSHEVYSLTWNRNKDCFLIISSHGTITEVEITQDIPNPPVNSFEIKLPTKVCHFKSVKAEVMRSLAIERNMKRMERRKIHEKKKREYEKNLLNERKKKFEELDVFAGNLTKERLVKKAKLREERKIMFEEMKDAARDQSLLLKQMYQYGSSCNDSDDGTEVRTFKEHVLSDLSTDSDDYSVKAPNTILKEFQEVVEKKKEKRGKADEVFGETIINKVGNNAVKEIEKKFKELKKTNLNENTKPKHNKFDGTESELMMNKEKTDCMGCKGNETCIEEENKSNSEDYSYCSLGTPEDKVIVDKLLKIIDEEISFDDLDVISEDEEVPPRYSPEGPPTLYFADYLNDNCIWVSPGGYDAGLIYEYELGADEPYKCTPIAEFENTEMSCFLFVNGGYLIIGQGDGAIKVVDINPDDCTDFSNYWLYGMHDNIRGRIKKISITYDCRYLYSIGEDSNIFFYSTNLIRTKFKEKRNFPQAILLPKELKIDDIITADAHSLEDSVKQAEKDWMKNQVDVKEIMLAKLQNLANKYEILFSLNDGLPESLRFPLDYFIINEDYNTRSLNVLLDKKKELTEGLELEVKKAKQIRNQIFDYFLHPIKTFKIYIYAHSFYCKVTTFFQAKLTVAFLMAEREVENIMFDILKKGRVNPTNQLAIKNEPVAKKRYKKKDLEFGPFVPGEDKMLIDMPRLQKSIYTRIMQRRKKSKILENLLRIFKHKSEDNRKEFFDNMMLKPKPSQDGTYRLKCDPLYKPMHNISKEIKLYQLISTKRKIHDLITYFNELTLRARDMKSNAAALSSNCYNDLKKMTSEFTNVMWPMYPQNIKINEPLEFPENLYLDEAPVFPHQKRITYNYRKKLYHQLYEINKDFPIDMHVIESDTTTEYTPWEIEFIVERKQFLISEYLKKKSLMDELLIDYDNEVRKLAVMKVEYEVKICYSKICFLKYMEELQIIRSFQLLEDEIDRKCSIFIKQKHINILRINITKKKIDECTFDMLKSFKQCQVIATNFMKSIQHQPASLKRFVLKYFNKTWAQELKKQQQEGGSEEDLIAEEEKSSSSSDDDSGPPEPDEGEIDSDDIDRLVAEQQEEFIEVGVADMAEECGKELFDLTIETREKRLVHEKKIAEKKEEVNKYNDEIKSIREKVIMLQTIISILKVKKSLTSEEKYKQLSKIRTVVVLDASQMQHFDESTETFSPMTETVLFPLYTLKNLEARKRKLKNNILTSNQDQKETIKHMHRLRLDIDYLNSKLKNVQDKIKEEKINKFGFEINIPRMEETILRRIIKDYKYDSSPFHMKFYADLTRLQNELQQVQRSTAEHIKQNTFEQLQYGALLEQRRQYKEIMKKLETRTPIHYVTSEQIDLDIEKLQHLIMAQENLKESITAGISDLKFQEMPLLRKKISLVKSKMAKDLIKSDVSNKMKTVVFDDSEDELIEFKTAERINLARQKKVEEKVVESHEVKKDENLSDEEEYSDEESSEEEEEEEGSEESYYGD</sequence>
<evidence type="ECO:0000313" key="12">
    <source>
        <dbReference type="Proteomes" id="UP001152798"/>
    </source>
</evidence>
<keyword evidence="6" id="KW-0206">Cytoskeleton</keyword>
<evidence type="ECO:0000256" key="10">
    <source>
        <dbReference type="SAM" id="MobiDB-lite"/>
    </source>
</evidence>
<evidence type="ECO:0000256" key="3">
    <source>
        <dbReference type="ARBA" id="ARBA00022574"/>
    </source>
</evidence>
<comment type="subcellular location">
    <subcellularLocation>
        <location evidence="1">Cytoplasm</location>
        <location evidence="1">Cytoskeleton</location>
        <location evidence="1">Cilium axoneme</location>
    </subcellularLocation>
</comment>
<dbReference type="Gene3D" id="2.130.10.10">
    <property type="entry name" value="YVTN repeat-like/Quinoprotein amine dehydrogenase"/>
    <property type="match status" value="2"/>
</dbReference>
<evidence type="ECO:0000256" key="7">
    <source>
        <dbReference type="ARBA" id="ARBA00023273"/>
    </source>
</evidence>
<keyword evidence="5 9" id="KW-0175">Coiled coil</keyword>
<dbReference type="SUPFAM" id="SSF50978">
    <property type="entry name" value="WD40 repeat-like"/>
    <property type="match status" value="1"/>
</dbReference>
<feature type="repeat" description="WD" evidence="8">
    <location>
        <begin position="421"/>
        <end position="462"/>
    </location>
</feature>
<evidence type="ECO:0000256" key="2">
    <source>
        <dbReference type="ARBA" id="ARBA00022490"/>
    </source>
</evidence>
<dbReference type="OrthoDB" id="1935234at2759"/>
<reference evidence="11" key="1">
    <citation type="submission" date="2022-01" db="EMBL/GenBank/DDBJ databases">
        <authorList>
            <person name="King R."/>
        </authorList>
    </citation>
    <scope>NUCLEOTIDE SEQUENCE</scope>
</reference>
<feature type="region of interest" description="Disordered" evidence="10">
    <location>
        <begin position="2130"/>
        <end position="2171"/>
    </location>
</feature>
<dbReference type="PANTHER" id="PTHR14885:SF3">
    <property type="entry name" value="CILIA- AND FLAGELLA-ASSOCIATED PROTEIN 44"/>
    <property type="match status" value="1"/>
</dbReference>
<dbReference type="InterPro" id="IPR036322">
    <property type="entry name" value="WD40_repeat_dom_sf"/>
</dbReference>
<dbReference type="PROSITE" id="PS50082">
    <property type="entry name" value="WD_REPEATS_2"/>
    <property type="match status" value="2"/>
</dbReference>
<dbReference type="PANTHER" id="PTHR14885">
    <property type="entry name" value="CILIA- AND FLAGELLA-ASSOCIATED PROTEIN 43-RELATED"/>
    <property type="match status" value="1"/>
</dbReference>
<dbReference type="SUPFAM" id="SSF50952">
    <property type="entry name" value="Soluble quinoprotein glucose dehydrogenase"/>
    <property type="match status" value="1"/>
</dbReference>
<evidence type="ECO:0000256" key="6">
    <source>
        <dbReference type="ARBA" id="ARBA00023212"/>
    </source>
</evidence>
<keyword evidence="12" id="KW-1185">Reference proteome</keyword>
<feature type="coiled-coil region" evidence="9">
    <location>
        <begin position="762"/>
        <end position="822"/>
    </location>
</feature>
<proteinExistence type="predicted"/>
<evidence type="ECO:0000256" key="1">
    <source>
        <dbReference type="ARBA" id="ARBA00004430"/>
    </source>
</evidence>
<feature type="region of interest" description="Disordered" evidence="10">
    <location>
        <begin position="92"/>
        <end position="114"/>
    </location>
</feature>
<protein>
    <recommendedName>
        <fullName evidence="13">Cilia- and flagella-associated protein 44</fullName>
    </recommendedName>
</protein>
<dbReference type="GO" id="GO:0003341">
    <property type="term" value="P:cilium movement"/>
    <property type="evidence" value="ECO:0007669"/>
    <property type="project" value="UniProtKB-ARBA"/>
</dbReference>
<dbReference type="InterPro" id="IPR011041">
    <property type="entry name" value="Quinoprot_gluc/sorb_DH_b-prop"/>
</dbReference>
<feature type="coiled-coil region" evidence="9">
    <location>
        <begin position="1886"/>
        <end position="1941"/>
    </location>
</feature>
<feature type="compositionally biased region" description="Acidic residues" evidence="10">
    <location>
        <begin position="1738"/>
        <end position="1753"/>
    </location>
</feature>
<keyword evidence="4" id="KW-0677">Repeat</keyword>
<keyword evidence="7" id="KW-0966">Cell projection</keyword>
<evidence type="ECO:0000256" key="4">
    <source>
        <dbReference type="ARBA" id="ARBA00022737"/>
    </source>
</evidence>
<feature type="compositionally biased region" description="Acidic residues" evidence="10">
    <location>
        <begin position="2143"/>
        <end position="2165"/>
    </location>
</feature>
<dbReference type="EMBL" id="OV725079">
    <property type="protein sequence ID" value="CAH1396097.1"/>
    <property type="molecule type" value="Genomic_DNA"/>
</dbReference>
<dbReference type="SMART" id="SM00320">
    <property type="entry name" value="WD40"/>
    <property type="match status" value="7"/>
</dbReference>
<feature type="region of interest" description="Disordered" evidence="10">
    <location>
        <begin position="1717"/>
        <end position="1753"/>
    </location>
</feature>
<feature type="repeat" description="WD" evidence="8">
    <location>
        <begin position="530"/>
        <end position="571"/>
    </location>
</feature>
<dbReference type="InterPro" id="IPR015943">
    <property type="entry name" value="WD40/YVTN_repeat-like_dom_sf"/>
</dbReference>
<accession>A0A9P0H608</accession>
<keyword evidence="2" id="KW-0963">Cytoplasm</keyword>
<evidence type="ECO:0000256" key="9">
    <source>
        <dbReference type="SAM" id="Coils"/>
    </source>
</evidence>
<evidence type="ECO:0000313" key="11">
    <source>
        <dbReference type="EMBL" id="CAH1396097.1"/>
    </source>
</evidence>
<feature type="coiled-coil region" evidence="9">
    <location>
        <begin position="1795"/>
        <end position="1822"/>
    </location>
</feature>
<feature type="compositionally biased region" description="Basic and acidic residues" evidence="10">
    <location>
        <begin position="2130"/>
        <end position="2142"/>
    </location>
</feature>
<evidence type="ECO:0000256" key="8">
    <source>
        <dbReference type="PROSITE-ProRule" id="PRU00221"/>
    </source>
</evidence>
<dbReference type="Proteomes" id="UP001152798">
    <property type="component" value="Chromosome 3"/>
</dbReference>
<gene>
    <name evidence="11" type="ORF">NEZAVI_LOCUS6232</name>
</gene>
<evidence type="ECO:0008006" key="13">
    <source>
        <dbReference type="Google" id="ProtNLM"/>
    </source>
</evidence>
<dbReference type="GO" id="GO:0005930">
    <property type="term" value="C:axoneme"/>
    <property type="evidence" value="ECO:0007669"/>
    <property type="project" value="UniProtKB-SubCell"/>
</dbReference>